<feature type="compositionally biased region" description="Basic residues" evidence="1">
    <location>
        <begin position="445"/>
        <end position="467"/>
    </location>
</feature>
<dbReference type="InterPro" id="IPR018721">
    <property type="entry name" value="DUF2252"/>
</dbReference>
<sequence>MSGAPDGALPEASATRAERVREARSRMPLAAHAQLAPPGAQDVVALLEEQGRARIAELLPVRHGRMLASPFAFYRGAAAVMAADLSTAPGTGLTVQLCGDAHVSNFGLYASPERRQVFDLNDFDETWPGPFEWDVKRLAASLEIAGRGNGLRRKRRRAITTAAVRSYRLSMARFAAQSMLEVWYTRGELQPGLPRLKEALPKASRATTRRVVEKSRSRDSAHALGKLTTVEDGQPRFASDPPLLVPVRDLAPDLADDLDDWAGRILVQYRGTLQADRRVLLDRFRVVDLARKAVGVGSVGTRAWLMLLLDESGDPLMLQAKEAVDSVLAAHLSGPTFDNQGRRVVEGQRLMQASSDILLGWQRTAGIDGVERDFYVRQFRDWKGGFEIETIDDATLDMLGQMCAWTLARAHARSGDRRDIAAYLGSGGAGAGRGRGAGRCCGQGRGRHGRGRRSGVRRGRRGLRRGLCRQERGRPCRPRRGRGLRSPAGVERALTRRSGLAGACG</sequence>
<gene>
    <name evidence="2" type="ORF">GCM10009721_39010</name>
</gene>
<feature type="compositionally biased region" description="Gly residues" evidence="1">
    <location>
        <begin position="429"/>
        <end position="444"/>
    </location>
</feature>
<organism evidence="2 3">
    <name type="scientific">Terrabacter tumescens</name>
    <dbReference type="NCBI Taxonomy" id="60443"/>
    <lineage>
        <taxon>Bacteria</taxon>
        <taxon>Bacillati</taxon>
        <taxon>Actinomycetota</taxon>
        <taxon>Actinomycetes</taxon>
        <taxon>Micrococcales</taxon>
        <taxon>Intrasporangiaceae</taxon>
        <taxon>Terrabacter</taxon>
    </lineage>
</organism>
<evidence type="ECO:0008006" key="4">
    <source>
        <dbReference type="Google" id="ProtNLM"/>
    </source>
</evidence>
<dbReference type="Proteomes" id="UP000623461">
    <property type="component" value="Unassembled WGS sequence"/>
</dbReference>
<dbReference type="PANTHER" id="PTHR39441">
    <property type="entry name" value="DUF2252 DOMAIN-CONTAINING PROTEIN"/>
    <property type="match status" value="1"/>
</dbReference>
<evidence type="ECO:0000313" key="2">
    <source>
        <dbReference type="EMBL" id="GGN07456.1"/>
    </source>
</evidence>
<accession>A0ABQ2ID16</accession>
<proteinExistence type="predicted"/>
<dbReference type="EMBL" id="BMNZ01000009">
    <property type="protein sequence ID" value="GGN07456.1"/>
    <property type="molecule type" value="Genomic_DNA"/>
</dbReference>
<feature type="region of interest" description="Disordered" evidence="1">
    <location>
        <begin position="429"/>
        <end position="490"/>
    </location>
</feature>
<protein>
    <recommendedName>
        <fullName evidence="4">DUF2252 domain-containing protein</fullName>
    </recommendedName>
</protein>
<name>A0ABQ2ID16_9MICO</name>
<evidence type="ECO:0000313" key="3">
    <source>
        <dbReference type="Proteomes" id="UP000623461"/>
    </source>
</evidence>
<reference evidence="3" key="1">
    <citation type="journal article" date="2019" name="Int. J. Syst. Evol. Microbiol.">
        <title>The Global Catalogue of Microorganisms (GCM) 10K type strain sequencing project: providing services to taxonomists for standard genome sequencing and annotation.</title>
        <authorList>
            <consortium name="The Broad Institute Genomics Platform"/>
            <consortium name="The Broad Institute Genome Sequencing Center for Infectious Disease"/>
            <person name="Wu L."/>
            <person name="Ma J."/>
        </authorList>
    </citation>
    <scope>NUCLEOTIDE SEQUENCE [LARGE SCALE GENOMIC DNA]</scope>
    <source>
        <strain evidence="3">JCM 1365</strain>
    </source>
</reference>
<evidence type="ECO:0000256" key="1">
    <source>
        <dbReference type="SAM" id="MobiDB-lite"/>
    </source>
</evidence>
<comment type="caution">
    <text evidence="2">The sequence shown here is derived from an EMBL/GenBank/DDBJ whole genome shotgun (WGS) entry which is preliminary data.</text>
</comment>
<dbReference type="RefSeq" id="WP_229675103.1">
    <property type="nucleotide sequence ID" value="NZ_BMNZ01000009.1"/>
</dbReference>
<keyword evidence="3" id="KW-1185">Reference proteome</keyword>
<dbReference type="PANTHER" id="PTHR39441:SF1">
    <property type="entry name" value="DUF2252 DOMAIN-CONTAINING PROTEIN"/>
    <property type="match status" value="1"/>
</dbReference>
<dbReference type="Pfam" id="PF10009">
    <property type="entry name" value="DUF2252"/>
    <property type="match status" value="1"/>
</dbReference>